<evidence type="ECO:0000259" key="14">
    <source>
        <dbReference type="PROSITE" id="PS50928"/>
    </source>
</evidence>
<dbReference type="InterPro" id="IPR000515">
    <property type="entry name" value="MetI-like"/>
</dbReference>
<evidence type="ECO:0000256" key="5">
    <source>
        <dbReference type="ARBA" id="ARBA00022692"/>
    </source>
</evidence>
<keyword evidence="5 13" id="KW-0812">Transmembrane</keyword>
<dbReference type="NCBIfam" id="NF045470">
    <property type="entry name" value="Opp2B"/>
    <property type="match status" value="1"/>
</dbReference>
<feature type="transmembrane region" description="Helical" evidence="13">
    <location>
        <begin position="12"/>
        <end position="30"/>
    </location>
</feature>
<protein>
    <recommendedName>
        <fullName evidence="12">Nickel import system permease protein NikB</fullName>
    </recommendedName>
</protein>
<keyword evidence="3" id="KW-1003">Cell membrane</keyword>
<dbReference type="InterPro" id="IPR045621">
    <property type="entry name" value="BPD_transp_1_N"/>
</dbReference>
<dbReference type="InterPro" id="IPR050045">
    <property type="entry name" value="Opp2B"/>
</dbReference>
<accession>A0ABV6KIV5</accession>
<dbReference type="Pfam" id="PF00528">
    <property type="entry name" value="BPD_transp_1"/>
    <property type="match status" value="1"/>
</dbReference>
<keyword evidence="16" id="KW-1185">Reference proteome</keyword>
<evidence type="ECO:0000256" key="1">
    <source>
        <dbReference type="ARBA" id="ARBA00004651"/>
    </source>
</evidence>
<proteinExistence type="inferred from homology"/>
<organism evidence="15 16">
    <name type="scientific">Halalkalibacter kiskunsagensis</name>
    <dbReference type="NCBI Taxonomy" id="1548599"/>
    <lineage>
        <taxon>Bacteria</taxon>
        <taxon>Bacillati</taxon>
        <taxon>Bacillota</taxon>
        <taxon>Bacilli</taxon>
        <taxon>Bacillales</taxon>
        <taxon>Bacillaceae</taxon>
        <taxon>Halalkalibacter</taxon>
    </lineage>
</organism>
<evidence type="ECO:0000256" key="2">
    <source>
        <dbReference type="ARBA" id="ARBA00022448"/>
    </source>
</evidence>
<dbReference type="PANTHER" id="PTHR43163">
    <property type="entry name" value="DIPEPTIDE TRANSPORT SYSTEM PERMEASE PROTEIN DPPB-RELATED"/>
    <property type="match status" value="1"/>
</dbReference>
<sequence>MVRFCFERIFQLILVIFCASTFTFILLRVSPGDPASILLSINDVPASEEALTSLRIELGLTESLWTQYVQWLIDVFSGQWGISYVSKEPVVDELLRRLPATLELATAGLLVMVSITFIMGIGTAIYPNGYLDRVGQFMALLGSAIPSFWLAFIFIYIFSVHFGLLPPMGRSNWKSLVLPAVTLGVGMGTVYARVLRANMIELMSQNFVKAAKARGLSIRRILVFQVLKHAFVPIVTMLGTSFAFMLGGSIIIESIFAWPGLGKYIIDAISLRDYPVIQGYVIFASFLFVSIHILVDIIYVLLDPRLRVS</sequence>
<dbReference type="InterPro" id="IPR035906">
    <property type="entry name" value="MetI-like_sf"/>
</dbReference>
<evidence type="ECO:0000313" key="15">
    <source>
        <dbReference type="EMBL" id="MFC0471943.1"/>
    </source>
</evidence>
<evidence type="ECO:0000256" key="8">
    <source>
        <dbReference type="ARBA" id="ARBA00023112"/>
    </source>
</evidence>
<dbReference type="Gene3D" id="1.10.3720.10">
    <property type="entry name" value="MetI-like"/>
    <property type="match status" value="1"/>
</dbReference>
<reference evidence="15 16" key="1">
    <citation type="submission" date="2024-09" db="EMBL/GenBank/DDBJ databases">
        <authorList>
            <person name="Sun Q."/>
            <person name="Mori K."/>
        </authorList>
    </citation>
    <scope>NUCLEOTIDE SEQUENCE [LARGE SCALE GENOMIC DNA]</scope>
    <source>
        <strain evidence="15 16">NCAIM B.02610</strain>
    </source>
</reference>
<feature type="transmembrane region" description="Helical" evidence="13">
    <location>
        <begin position="104"/>
        <end position="126"/>
    </location>
</feature>
<keyword evidence="9 13" id="KW-0472">Membrane</keyword>
<evidence type="ECO:0000256" key="13">
    <source>
        <dbReference type="RuleBase" id="RU363032"/>
    </source>
</evidence>
<dbReference type="SUPFAM" id="SSF161098">
    <property type="entry name" value="MetI-like"/>
    <property type="match status" value="1"/>
</dbReference>
<comment type="similarity">
    <text evidence="10">Belongs to the binding-protein-dependent transport system permease family. OppBC subfamily.</text>
</comment>
<comment type="subcellular location">
    <subcellularLocation>
        <location evidence="1 13">Cell membrane</location>
        <topology evidence="1 13">Multi-pass membrane protein</topology>
    </subcellularLocation>
</comment>
<keyword evidence="8" id="KW-0921">Nickel transport</keyword>
<dbReference type="PANTHER" id="PTHR43163:SF6">
    <property type="entry name" value="DIPEPTIDE TRANSPORT SYSTEM PERMEASE PROTEIN DPPB-RELATED"/>
    <property type="match status" value="1"/>
</dbReference>
<comment type="caution">
    <text evidence="15">The sequence shown here is derived from an EMBL/GenBank/DDBJ whole genome shotgun (WGS) entry which is preliminary data.</text>
</comment>
<evidence type="ECO:0000256" key="7">
    <source>
        <dbReference type="ARBA" id="ARBA00023065"/>
    </source>
</evidence>
<evidence type="ECO:0000313" key="16">
    <source>
        <dbReference type="Proteomes" id="UP001589838"/>
    </source>
</evidence>
<keyword evidence="2 13" id="KW-0813">Transport</keyword>
<comment type="subunit">
    <text evidence="11">The complex is composed of two ATP-binding proteins (NikD and NikE), two transmembrane proteins (NikB and NikC) and a solute-binding protein (NikA).</text>
</comment>
<evidence type="ECO:0000256" key="4">
    <source>
        <dbReference type="ARBA" id="ARBA00022596"/>
    </source>
</evidence>
<dbReference type="EMBL" id="JBHLUX010000038">
    <property type="protein sequence ID" value="MFC0471943.1"/>
    <property type="molecule type" value="Genomic_DNA"/>
</dbReference>
<evidence type="ECO:0000256" key="6">
    <source>
        <dbReference type="ARBA" id="ARBA00022989"/>
    </source>
</evidence>
<evidence type="ECO:0000256" key="3">
    <source>
        <dbReference type="ARBA" id="ARBA00022475"/>
    </source>
</evidence>
<dbReference type="Pfam" id="PF19300">
    <property type="entry name" value="BPD_transp_1_N"/>
    <property type="match status" value="1"/>
</dbReference>
<dbReference type="RefSeq" id="WP_335961170.1">
    <property type="nucleotide sequence ID" value="NZ_JAXBLX010000014.1"/>
</dbReference>
<feature type="transmembrane region" description="Helical" evidence="13">
    <location>
        <begin position="138"/>
        <end position="164"/>
    </location>
</feature>
<evidence type="ECO:0000256" key="9">
    <source>
        <dbReference type="ARBA" id="ARBA00023136"/>
    </source>
</evidence>
<feature type="transmembrane region" description="Helical" evidence="13">
    <location>
        <begin position="176"/>
        <end position="195"/>
    </location>
</feature>
<gene>
    <name evidence="15" type="primary">nikB</name>
    <name evidence="15" type="ORF">ACFFHM_15935</name>
</gene>
<evidence type="ECO:0000256" key="11">
    <source>
        <dbReference type="ARBA" id="ARBA00038669"/>
    </source>
</evidence>
<dbReference type="PROSITE" id="PS50928">
    <property type="entry name" value="ABC_TM1"/>
    <property type="match status" value="1"/>
</dbReference>
<keyword evidence="4" id="KW-0533">Nickel</keyword>
<evidence type="ECO:0000256" key="12">
    <source>
        <dbReference type="ARBA" id="ARBA00044774"/>
    </source>
</evidence>
<evidence type="ECO:0000256" key="10">
    <source>
        <dbReference type="ARBA" id="ARBA00024202"/>
    </source>
</evidence>
<keyword evidence="7" id="KW-0406">Ion transport</keyword>
<feature type="domain" description="ABC transmembrane type-1" evidence="14">
    <location>
        <begin position="98"/>
        <end position="299"/>
    </location>
</feature>
<keyword evidence="6 13" id="KW-1133">Transmembrane helix</keyword>
<dbReference type="Proteomes" id="UP001589838">
    <property type="component" value="Unassembled WGS sequence"/>
</dbReference>
<feature type="transmembrane region" description="Helical" evidence="13">
    <location>
        <begin position="277"/>
        <end position="302"/>
    </location>
</feature>
<feature type="transmembrane region" description="Helical" evidence="13">
    <location>
        <begin position="230"/>
        <end position="257"/>
    </location>
</feature>
<dbReference type="CDD" id="cd06261">
    <property type="entry name" value="TM_PBP2"/>
    <property type="match status" value="1"/>
</dbReference>
<name>A0ABV6KIV5_9BACI</name>